<dbReference type="AlphaFoldDB" id="A0A7R8V409"/>
<dbReference type="Proteomes" id="UP000594454">
    <property type="component" value="Chromosome 6"/>
</dbReference>
<dbReference type="OrthoDB" id="6380971at2759"/>
<feature type="chain" id="PRO_5030906917" description="Hemolymph juvenile hormone binding protein" evidence="1">
    <location>
        <begin position="21"/>
        <end position="258"/>
    </location>
</feature>
<keyword evidence="1" id="KW-0732">Signal</keyword>
<evidence type="ECO:0000313" key="3">
    <source>
        <dbReference type="Proteomes" id="UP000594454"/>
    </source>
</evidence>
<protein>
    <recommendedName>
        <fullName evidence="4">Hemolymph juvenile hormone binding protein</fullName>
    </recommendedName>
</protein>
<evidence type="ECO:0008006" key="4">
    <source>
        <dbReference type="Google" id="ProtNLM"/>
    </source>
</evidence>
<dbReference type="EMBL" id="LR899014">
    <property type="protein sequence ID" value="CAD7092450.1"/>
    <property type="molecule type" value="Genomic_DNA"/>
</dbReference>
<dbReference type="InParanoid" id="A0A7R8V409"/>
<dbReference type="PANTHER" id="PTHR11008:SF9">
    <property type="entry name" value="PROTEIN TAKEOUT-LIKE PROTEIN"/>
    <property type="match status" value="1"/>
</dbReference>
<gene>
    <name evidence="2" type="ORF">HERILL_LOCUS14809</name>
</gene>
<sequence length="258" mass="29030">MCRAVVLVCGLASLIWLSSATISNVVSRVDESHIRNTLENFRRRMCYHDPNGLSQLEPLALKEDVPLEVNNDIGKLKGYIRNVHISGLSNFDVDDVKFHVAGFEFTLNISLPKVVVSGEYASKGHIGELFNLDSEDKFEFELHGVRLNTKGGFVFNNEKWALDIVNLKPSIQNMVSKFQGLAQDDEANEFLNEVVSELTPKHLEKYVSSEFLEYIMRGIEKVGSDYFKSETALGLVDLITGETSLFPPIQEEKACRIK</sequence>
<organism evidence="2 3">
    <name type="scientific">Hermetia illucens</name>
    <name type="common">Black soldier fly</name>
    <dbReference type="NCBI Taxonomy" id="343691"/>
    <lineage>
        <taxon>Eukaryota</taxon>
        <taxon>Metazoa</taxon>
        <taxon>Ecdysozoa</taxon>
        <taxon>Arthropoda</taxon>
        <taxon>Hexapoda</taxon>
        <taxon>Insecta</taxon>
        <taxon>Pterygota</taxon>
        <taxon>Neoptera</taxon>
        <taxon>Endopterygota</taxon>
        <taxon>Diptera</taxon>
        <taxon>Brachycera</taxon>
        <taxon>Stratiomyomorpha</taxon>
        <taxon>Stratiomyidae</taxon>
        <taxon>Hermetiinae</taxon>
        <taxon>Hermetia</taxon>
    </lineage>
</organism>
<dbReference type="Pfam" id="PF06585">
    <property type="entry name" value="JHBP"/>
    <property type="match status" value="1"/>
</dbReference>
<name>A0A7R8V409_HERIL</name>
<accession>A0A7R8V409</accession>
<evidence type="ECO:0000313" key="2">
    <source>
        <dbReference type="EMBL" id="CAD7092450.1"/>
    </source>
</evidence>
<dbReference type="InterPro" id="IPR010562">
    <property type="entry name" value="Haemolymph_juvenile_hormone-bd"/>
</dbReference>
<evidence type="ECO:0000256" key="1">
    <source>
        <dbReference type="SAM" id="SignalP"/>
    </source>
</evidence>
<dbReference type="InterPro" id="IPR038606">
    <property type="entry name" value="To_sf"/>
</dbReference>
<dbReference type="Gene3D" id="3.15.10.30">
    <property type="entry name" value="Haemolymph juvenile hormone binding protein"/>
    <property type="match status" value="1"/>
</dbReference>
<proteinExistence type="predicted"/>
<reference evidence="2 3" key="1">
    <citation type="submission" date="2020-11" db="EMBL/GenBank/DDBJ databases">
        <authorList>
            <person name="Wallbank WR R."/>
            <person name="Pardo Diaz C."/>
            <person name="Kozak K."/>
            <person name="Martin S."/>
            <person name="Jiggins C."/>
            <person name="Moest M."/>
            <person name="Warren A I."/>
            <person name="Generalovic N T."/>
            <person name="Byers J.R.P. K."/>
            <person name="Montejo-Kovacevich G."/>
            <person name="Yen C E."/>
        </authorList>
    </citation>
    <scope>NUCLEOTIDE SEQUENCE [LARGE SCALE GENOMIC DNA]</scope>
</reference>
<feature type="signal peptide" evidence="1">
    <location>
        <begin position="1"/>
        <end position="20"/>
    </location>
</feature>
<dbReference type="SMART" id="SM00700">
    <property type="entry name" value="JHBP"/>
    <property type="match status" value="1"/>
</dbReference>
<dbReference type="PANTHER" id="PTHR11008">
    <property type="entry name" value="PROTEIN TAKEOUT-LIKE PROTEIN"/>
    <property type="match status" value="1"/>
</dbReference>
<dbReference type="FunCoup" id="A0A7R8V409">
    <property type="interactions" value="24"/>
</dbReference>
<keyword evidence="3" id="KW-1185">Reference proteome</keyword>